<name>A0A9W9W8M0_9EURO</name>
<gene>
    <name evidence="2" type="ORF">N7509_002028</name>
</gene>
<dbReference type="AlphaFoldDB" id="A0A9W9W8M0"/>
<organism evidence="2 3">
    <name type="scientific">Penicillium cosmopolitanum</name>
    <dbReference type="NCBI Taxonomy" id="1131564"/>
    <lineage>
        <taxon>Eukaryota</taxon>
        <taxon>Fungi</taxon>
        <taxon>Dikarya</taxon>
        <taxon>Ascomycota</taxon>
        <taxon>Pezizomycotina</taxon>
        <taxon>Eurotiomycetes</taxon>
        <taxon>Eurotiomycetidae</taxon>
        <taxon>Eurotiales</taxon>
        <taxon>Aspergillaceae</taxon>
        <taxon>Penicillium</taxon>
    </lineage>
</organism>
<dbReference type="RefSeq" id="XP_056492460.1">
    <property type="nucleotide sequence ID" value="XM_056626665.1"/>
</dbReference>
<dbReference type="SUPFAM" id="SSF53335">
    <property type="entry name" value="S-adenosyl-L-methionine-dependent methyltransferases"/>
    <property type="match status" value="1"/>
</dbReference>
<sequence>MADQQDWETMFKDNKFVRNYKTGEHITGKFALSLLDQSGLVTKANNNPSEPLVVLDNACGTGIVSSILHNKLDTAVKANWKLTCGDISPGMVEYTRGRMASESWQNAEVKTVDAQDTKLPSDHFTHVVTAFAYMAVPKSLDALDDTTRILQPGGTIAFSTWLKPGWVTIVEKAVKTIPENPPFPTTQEFLEKLGDGEWYSTSWIETQLQQRGFGDIDVRTESKALPLKVPEFVEMTMIMFPMIAKKWWTEQQREELLDKVRPALVKYLTDVYGEEGDIHMEWTAILSTARKASQK</sequence>
<proteinExistence type="predicted"/>
<evidence type="ECO:0000259" key="1">
    <source>
        <dbReference type="Pfam" id="PF13649"/>
    </source>
</evidence>
<protein>
    <recommendedName>
        <fullName evidence="1">Methyltransferase domain-containing protein</fullName>
    </recommendedName>
</protein>
<evidence type="ECO:0000313" key="2">
    <source>
        <dbReference type="EMBL" id="KAJ5408145.1"/>
    </source>
</evidence>
<dbReference type="PANTHER" id="PTHR43591">
    <property type="entry name" value="METHYLTRANSFERASE"/>
    <property type="match status" value="1"/>
</dbReference>
<dbReference type="CDD" id="cd02440">
    <property type="entry name" value="AdoMet_MTases"/>
    <property type="match status" value="1"/>
</dbReference>
<reference evidence="2" key="1">
    <citation type="submission" date="2022-12" db="EMBL/GenBank/DDBJ databases">
        <authorList>
            <person name="Petersen C."/>
        </authorList>
    </citation>
    <scope>NUCLEOTIDE SEQUENCE</scope>
    <source>
        <strain evidence="2">IBT 29677</strain>
    </source>
</reference>
<dbReference type="InterPro" id="IPR029063">
    <property type="entry name" value="SAM-dependent_MTases_sf"/>
</dbReference>
<comment type="caution">
    <text evidence="2">The sequence shown here is derived from an EMBL/GenBank/DDBJ whole genome shotgun (WGS) entry which is preliminary data.</text>
</comment>
<dbReference type="OrthoDB" id="2013972at2759"/>
<dbReference type="GeneID" id="81365645"/>
<dbReference type="EMBL" id="JAPZBU010000004">
    <property type="protein sequence ID" value="KAJ5408145.1"/>
    <property type="molecule type" value="Genomic_DNA"/>
</dbReference>
<feature type="domain" description="Methyltransferase" evidence="1">
    <location>
        <begin position="54"/>
        <end position="154"/>
    </location>
</feature>
<dbReference type="Pfam" id="PF13649">
    <property type="entry name" value="Methyltransf_25"/>
    <property type="match status" value="1"/>
</dbReference>
<accession>A0A9W9W8M0</accession>
<dbReference type="InterPro" id="IPR041698">
    <property type="entry name" value="Methyltransf_25"/>
</dbReference>
<reference evidence="2" key="2">
    <citation type="journal article" date="2023" name="IMA Fungus">
        <title>Comparative genomic study of the Penicillium genus elucidates a diverse pangenome and 15 lateral gene transfer events.</title>
        <authorList>
            <person name="Petersen C."/>
            <person name="Sorensen T."/>
            <person name="Nielsen M.R."/>
            <person name="Sondergaard T.E."/>
            <person name="Sorensen J.L."/>
            <person name="Fitzpatrick D.A."/>
            <person name="Frisvad J.C."/>
            <person name="Nielsen K.L."/>
        </authorList>
    </citation>
    <scope>NUCLEOTIDE SEQUENCE</scope>
    <source>
        <strain evidence="2">IBT 29677</strain>
    </source>
</reference>
<evidence type="ECO:0000313" key="3">
    <source>
        <dbReference type="Proteomes" id="UP001147747"/>
    </source>
</evidence>
<keyword evidence="3" id="KW-1185">Reference proteome</keyword>
<dbReference type="Gene3D" id="3.40.50.150">
    <property type="entry name" value="Vaccinia Virus protein VP39"/>
    <property type="match status" value="1"/>
</dbReference>
<dbReference type="Proteomes" id="UP001147747">
    <property type="component" value="Unassembled WGS sequence"/>
</dbReference>